<sequence>MSTLTELPDYGIHFSDTVHFDHEVSRLIGETVSALIARDGDIIYGDLIHAIARTARHESCQHRRTLLLSALDRLLGDQPAHSELA</sequence>
<proteinExistence type="predicted"/>
<evidence type="ECO:0000313" key="2">
    <source>
        <dbReference type="Proteomes" id="UP000219788"/>
    </source>
</evidence>
<dbReference type="EMBL" id="PDDV01000013">
    <property type="protein sequence ID" value="PEH72983.1"/>
    <property type="molecule type" value="Genomic_DNA"/>
</dbReference>
<accession>A0A2A7U425</accession>
<dbReference type="RefSeq" id="WP_005285017.1">
    <property type="nucleotide sequence ID" value="NZ_AP028090.1"/>
</dbReference>
<reference evidence="2" key="1">
    <citation type="submission" date="2017-09" db="EMBL/GenBank/DDBJ databases">
        <title>FDA dAtabase for Regulatory Grade micrObial Sequences (FDA-ARGOS): Supporting development and validation of Infectious Disease Dx tests.</title>
        <authorList>
            <person name="Goldberg B."/>
            <person name="Campos J."/>
            <person name="Tallon L."/>
            <person name="Sadzewicz L."/>
            <person name="Ott S."/>
            <person name="Zhao X."/>
            <person name="Nagaraj S."/>
            <person name="Vavikolanu K."/>
            <person name="Aluvathingal J."/>
            <person name="Nadendla S."/>
            <person name="Geyer C."/>
            <person name="Sichtig H."/>
        </authorList>
    </citation>
    <scope>NUCLEOTIDE SEQUENCE [LARGE SCALE GENOMIC DNA]</scope>
    <source>
        <strain evidence="2">FDAARGOS_370</strain>
    </source>
</reference>
<dbReference type="OrthoDB" id="6637203at2"/>
<dbReference type="GeneID" id="93123830"/>
<gene>
    <name evidence="1" type="ORF">CRM76_14105</name>
</gene>
<dbReference type="AlphaFoldDB" id="A0A2A7U425"/>
<dbReference type="Proteomes" id="UP000219788">
    <property type="component" value="Unassembled WGS sequence"/>
</dbReference>
<protein>
    <submittedName>
        <fullName evidence="1">Universal stress protein</fullName>
    </submittedName>
</protein>
<comment type="caution">
    <text evidence="1">The sequence shown here is derived from an EMBL/GenBank/DDBJ whole genome shotgun (WGS) entry which is preliminary data.</text>
</comment>
<evidence type="ECO:0000313" key="1">
    <source>
        <dbReference type="EMBL" id="PEH72983.1"/>
    </source>
</evidence>
<name>A0A2A7U425_EDWTA</name>
<organism evidence="1 2">
    <name type="scientific">Edwardsiella tarda</name>
    <dbReference type="NCBI Taxonomy" id="636"/>
    <lineage>
        <taxon>Bacteria</taxon>
        <taxon>Pseudomonadati</taxon>
        <taxon>Pseudomonadota</taxon>
        <taxon>Gammaproteobacteria</taxon>
        <taxon>Enterobacterales</taxon>
        <taxon>Hafniaceae</taxon>
        <taxon>Edwardsiella</taxon>
    </lineage>
</organism>